<proteinExistence type="predicted"/>
<organism evidence="2 3">
    <name type="scientific">Sphingomonas taxi</name>
    <dbReference type="NCBI Taxonomy" id="1549858"/>
    <lineage>
        <taxon>Bacteria</taxon>
        <taxon>Pseudomonadati</taxon>
        <taxon>Pseudomonadota</taxon>
        <taxon>Alphaproteobacteria</taxon>
        <taxon>Sphingomonadales</taxon>
        <taxon>Sphingomonadaceae</taxon>
        <taxon>Sphingomonas</taxon>
    </lineage>
</organism>
<accession>A0A2W5R3X3</accession>
<keyword evidence="1" id="KW-0472">Membrane</keyword>
<comment type="caution">
    <text evidence="2">The sequence shown here is derived from an EMBL/GenBank/DDBJ whole genome shotgun (WGS) entry which is preliminary data.</text>
</comment>
<protein>
    <recommendedName>
        <fullName evidence="4">Porin domain-containing protein</fullName>
    </recommendedName>
</protein>
<keyword evidence="1" id="KW-1133">Transmembrane helix</keyword>
<keyword evidence="1" id="KW-0812">Transmembrane</keyword>
<sequence length="241" mass="24904">MRQAVAAGRRIAACVGGAMMAAAVIAVPAIGAPDTAPRPVRKLAGVPRIAGSFTPSAADPKLAALFARGGLDASGFRFTPAESRIGNRAVTVAVRARSSTAARDTTRFAAATPTTVGLAPIAYNLGVAVGWKRFAISGDLAKVDLAGAPGSREAADVALSYSGAKWTGRVGASADRPLPGAVRTVNEPSSYSIDVGGSYALTRNLDLTAGMRLKTDRERLTRIDDDRRDSQAVYVGTAFRF</sequence>
<feature type="transmembrane region" description="Helical" evidence="1">
    <location>
        <begin position="12"/>
        <end position="31"/>
    </location>
</feature>
<dbReference type="EMBL" id="QFQI01000002">
    <property type="protein sequence ID" value="PZQ61963.1"/>
    <property type="molecule type" value="Genomic_DNA"/>
</dbReference>
<dbReference type="AlphaFoldDB" id="A0A2W5R3X3"/>
<dbReference type="Proteomes" id="UP000249229">
    <property type="component" value="Unassembled WGS sequence"/>
</dbReference>
<evidence type="ECO:0000313" key="3">
    <source>
        <dbReference type="Proteomes" id="UP000249229"/>
    </source>
</evidence>
<reference evidence="2 3" key="1">
    <citation type="submission" date="2017-08" db="EMBL/GenBank/DDBJ databases">
        <title>Infants hospitalized years apart are colonized by the same room-sourced microbial strains.</title>
        <authorList>
            <person name="Brooks B."/>
            <person name="Olm M.R."/>
            <person name="Firek B.A."/>
            <person name="Baker R."/>
            <person name="Thomas B.C."/>
            <person name="Morowitz M.J."/>
            <person name="Banfield J.F."/>
        </authorList>
    </citation>
    <scope>NUCLEOTIDE SEQUENCE [LARGE SCALE GENOMIC DNA]</scope>
    <source>
        <strain evidence="2">S2_005_001_R1_22</strain>
    </source>
</reference>
<evidence type="ECO:0008006" key="4">
    <source>
        <dbReference type="Google" id="ProtNLM"/>
    </source>
</evidence>
<evidence type="ECO:0000256" key="1">
    <source>
        <dbReference type="SAM" id="Phobius"/>
    </source>
</evidence>
<evidence type="ECO:0000313" key="2">
    <source>
        <dbReference type="EMBL" id="PZQ61963.1"/>
    </source>
</evidence>
<name>A0A2W5R3X3_9SPHN</name>
<gene>
    <name evidence="2" type="ORF">DI544_04985</name>
</gene>